<evidence type="ECO:0000313" key="4">
    <source>
        <dbReference type="Proteomes" id="UP001212499"/>
    </source>
</evidence>
<protein>
    <recommendedName>
        <fullName evidence="5">Cysteine desulfurase</fullName>
    </recommendedName>
</protein>
<organism evidence="3 4">
    <name type="scientific">Anabaenopsis arnoldii</name>
    <dbReference type="NCBI Taxonomy" id="2152938"/>
    <lineage>
        <taxon>Bacteria</taxon>
        <taxon>Bacillati</taxon>
        <taxon>Cyanobacteriota</taxon>
        <taxon>Cyanophyceae</taxon>
        <taxon>Nostocales</taxon>
        <taxon>Nodulariaceae</taxon>
        <taxon>Anabaenopsis</taxon>
    </lineage>
</organism>
<dbReference type="InterPro" id="IPR015422">
    <property type="entry name" value="PyrdxlP-dep_Trfase_small"/>
</dbReference>
<evidence type="ECO:0000256" key="2">
    <source>
        <dbReference type="ARBA" id="ARBA00050776"/>
    </source>
</evidence>
<sequence length="107" mass="11331">MLQSQIPDLVINGDLNHRLSGNLHISIPNIPNSAIIARVSHQLAISTGAACSSGVVAPSHVLQAMNFAQNLIEGALRIGIGKFTTKAEIEKTSSLIINAVNKIQQLL</sequence>
<dbReference type="RefSeq" id="WP_271733521.1">
    <property type="nucleotide sequence ID" value="NZ_JANQDP010000138.1"/>
</dbReference>
<proteinExistence type="predicted"/>
<dbReference type="InterPro" id="IPR015424">
    <property type="entry name" value="PyrdxlP-dep_Trfase"/>
</dbReference>
<dbReference type="Proteomes" id="UP001212499">
    <property type="component" value="Unassembled WGS sequence"/>
</dbReference>
<dbReference type="Gene3D" id="3.90.1150.10">
    <property type="entry name" value="Aspartate Aminotransferase, domain 1"/>
    <property type="match status" value="1"/>
</dbReference>
<name>A0ABT5AVF6_9CYAN</name>
<dbReference type="PANTHER" id="PTHR11601">
    <property type="entry name" value="CYSTEINE DESULFURYLASE FAMILY MEMBER"/>
    <property type="match status" value="1"/>
</dbReference>
<comment type="cofactor">
    <cofactor evidence="1">
        <name>pyridoxal 5'-phosphate</name>
        <dbReference type="ChEBI" id="CHEBI:597326"/>
    </cofactor>
</comment>
<evidence type="ECO:0000256" key="1">
    <source>
        <dbReference type="ARBA" id="ARBA00001933"/>
    </source>
</evidence>
<gene>
    <name evidence="3" type="ORF">PN457_11725</name>
</gene>
<dbReference type="PANTHER" id="PTHR11601:SF34">
    <property type="entry name" value="CYSTEINE DESULFURASE"/>
    <property type="match status" value="1"/>
</dbReference>
<evidence type="ECO:0000313" key="3">
    <source>
        <dbReference type="EMBL" id="MDB9540320.1"/>
    </source>
</evidence>
<comment type="caution">
    <text evidence="3">The sequence shown here is derived from an EMBL/GenBank/DDBJ whole genome shotgun (WGS) entry which is preliminary data.</text>
</comment>
<reference evidence="3 4" key="1">
    <citation type="submission" date="2023-01" db="EMBL/GenBank/DDBJ databases">
        <title>Genomes from the Australian National Cyanobacteria Reference Collection.</title>
        <authorList>
            <person name="Willis A."/>
            <person name="Lee E.M.F."/>
        </authorList>
    </citation>
    <scope>NUCLEOTIDE SEQUENCE [LARGE SCALE GENOMIC DNA]</scope>
    <source>
        <strain evidence="3 4">CS-1033</strain>
    </source>
</reference>
<comment type="catalytic activity">
    <reaction evidence="2">
        <text>(sulfur carrier)-H + L-cysteine = (sulfur carrier)-SH + L-alanine</text>
        <dbReference type="Rhea" id="RHEA:43892"/>
        <dbReference type="Rhea" id="RHEA-COMP:14737"/>
        <dbReference type="Rhea" id="RHEA-COMP:14739"/>
        <dbReference type="ChEBI" id="CHEBI:29917"/>
        <dbReference type="ChEBI" id="CHEBI:35235"/>
        <dbReference type="ChEBI" id="CHEBI:57972"/>
        <dbReference type="ChEBI" id="CHEBI:64428"/>
        <dbReference type="EC" id="2.8.1.7"/>
    </reaction>
</comment>
<evidence type="ECO:0008006" key="5">
    <source>
        <dbReference type="Google" id="ProtNLM"/>
    </source>
</evidence>
<dbReference type="EMBL" id="JAQMUH010000132">
    <property type="protein sequence ID" value="MDB9540320.1"/>
    <property type="molecule type" value="Genomic_DNA"/>
</dbReference>
<keyword evidence="4" id="KW-1185">Reference proteome</keyword>
<dbReference type="SUPFAM" id="SSF53383">
    <property type="entry name" value="PLP-dependent transferases"/>
    <property type="match status" value="1"/>
</dbReference>
<accession>A0ABT5AVF6</accession>